<feature type="transmembrane region" description="Helical" evidence="4">
    <location>
        <begin position="269"/>
        <end position="286"/>
    </location>
</feature>
<feature type="transmembrane region" description="Helical" evidence="4">
    <location>
        <begin position="330"/>
        <end position="350"/>
    </location>
</feature>
<keyword evidence="4" id="KW-0812">Transmembrane</keyword>
<dbReference type="InterPro" id="IPR036388">
    <property type="entry name" value="WH-like_DNA-bd_sf"/>
</dbReference>
<feature type="transmembrane region" description="Helical" evidence="4">
    <location>
        <begin position="76"/>
        <end position="102"/>
    </location>
</feature>
<dbReference type="EMBL" id="JBBNOP010000005">
    <property type="protein sequence ID" value="MEQ3362710.1"/>
    <property type="molecule type" value="Genomic_DNA"/>
</dbReference>
<dbReference type="SMART" id="SM00421">
    <property type="entry name" value="HTH_LUXR"/>
    <property type="match status" value="1"/>
</dbReference>
<feature type="transmembrane region" description="Helical" evidence="4">
    <location>
        <begin position="108"/>
        <end position="125"/>
    </location>
</feature>
<dbReference type="InterPro" id="IPR016032">
    <property type="entry name" value="Sig_transdc_resp-reg_C-effctor"/>
</dbReference>
<comment type="caution">
    <text evidence="6">The sequence shown here is derived from an EMBL/GenBank/DDBJ whole genome shotgun (WGS) entry which is preliminary data.</text>
</comment>
<keyword evidence="4" id="KW-1133">Transmembrane helix</keyword>
<feature type="transmembrane region" description="Helical" evidence="4">
    <location>
        <begin position="235"/>
        <end position="257"/>
    </location>
</feature>
<feature type="domain" description="HTH luxR-type" evidence="5">
    <location>
        <begin position="406"/>
        <end position="471"/>
    </location>
</feature>
<dbReference type="Pfam" id="PF00196">
    <property type="entry name" value="GerE"/>
    <property type="match status" value="1"/>
</dbReference>
<dbReference type="PRINTS" id="PR00038">
    <property type="entry name" value="HTHLUXR"/>
</dbReference>
<keyword evidence="1" id="KW-0805">Transcription regulation</keyword>
<dbReference type="InterPro" id="IPR000792">
    <property type="entry name" value="Tscrpt_reg_LuxR_C"/>
</dbReference>
<feature type="transmembrane region" description="Helical" evidence="4">
    <location>
        <begin position="200"/>
        <end position="223"/>
    </location>
</feature>
<feature type="transmembrane region" description="Helical" evidence="4">
    <location>
        <begin position="292"/>
        <end position="310"/>
    </location>
</feature>
<evidence type="ECO:0000256" key="4">
    <source>
        <dbReference type="SAM" id="Phobius"/>
    </source>
</evidence>
<evidence type="ECO:0000256" key="2">
    <source>
        <dbReference type="ARBA" id="ARBA00023125"/>
    </source>
</evidence>
<gene>
    <name evidence="6" type="ORF">AAA083_06955</name>
</gene>
<organism evidence="6 7">
    <name type="scientific">Raoultibacter massiliensis</name>
    <dbReference type="NCBI Taxonomy" id="1852371"/>
    <lineage>
        <taxon>Bacteria</taxon>
        <taxon>Bacillati</taxon>
        <taxon>Actinomycetota</taxon>
        <taxon>Coriobacteriia</taxon>
        <taxon>Eggerthellales</taxon>
        <taxon>Eggerthellaceae</taxon>
        <taxon>Raoultibacter</taxon>
    </lineage>
</organism>
<dbReference type="Proteomes" id="UP001487305">
    <property type="component" value="Unassembled WGS sequence"/>
</dbReference>
<dbReference type="PANTHER" id="PTHR44688:SF16">
    <property type="entry name" value="DNA-BINDING TRANSCRIPTIONAL ACTIVATOR DEVR_DOSR"/>
    <property type="match status" value="1"/>
</dbReference>
<feature type="transmembrane region" description="Helical" evidence="4">
    <location>
        <begin position="161"/>
        <end position="179"/>
    </location>
</feature>
<feature type="transmembrane region" description="Helical" evidence="4">
    <location>
        <begin position="45"/>
        <end position="69"/>
    </location>
</feature>
<dbReference type="SUPFAM" id="SSF46894">
    <property type="entry name" value="C-terminal effector domain of the bipartite response regulators"/>
    <property type="match status" value="1"/>
</dbReference>
<dbReference type="CDD" id="cd06170">
    <property type="entry name" value="LuxR_C_like"/>
    <property type="match status" value="1"/>
</dbReference>
<proteinExistence type="predicted"/>
<reference evidence="6 7" key="1">
    <citation type="submission" date="2024-04" db="EMBL/GenBank/DDBJ databases">
        <title>Human intestinal bacterial collection.</title>
        <authorList>
            <person name="Pauvert C."/>
            <person name="Hitch T.C.A."/>
            <person name="Clavel T."/>
        </authorList>
    </citation>
    <scope>NUCLEOTIDE SEQUENCE [LARGE SCALE GENOMIC DNA]</scope>
    <source>
        <strain evidence="6 7">CLA-KB-H42</strain>
    </source>
</reference>
<accession>A0ABV1JCA7</accession>
<keyword evidence="7" id="KW-1185">Reference proteome</keyword>
<evidence type="ECO:0000256" key="1">
    <source>
        <dbReference type="ARBA" id="ARBA00023015"/>
    </source>
</evidence>
<dbReference type="PROSITE" id="PS50043">
    <property type="entry name" value="HTH_LUXR_2"/>
    <property type="match status" value="1"/>
</dbReference>
<evidence type="ECO:0000259" key="5">
    <source>
        <dbReference type="PROSITE" id="PS50043"/>
    </source>
</evidence>
<name>A0ABV1JCA7_9ACTN</name>
<keyword evidence="4" id="KW-0472">Membrane</keyword>
<evidence type="ECO:0000313" key="6">
    <source>
        <dbReference type="EMBL" id="MEQ3362710.1"/>
    </source>
</evidence>
<evidence type="ECO:0000313" key="7">
    <source>
        <dbReference type="Proteomes" id="UP001487305"/>
    </source>
</evidence>
<feature type="transmembrane region" description="Helical" evidence="4">
    <location>
        <begin position="356"/>
        <end position="375"/>
    </location>
</feature>
<evidence type="ECO:0000256" key="3">
    <source>
        <dbReference type="ARBA" id="ARBA00023163"/>
    </source>
</evidence>
<feature type="transmembrane region" description="Helical" evidence="4">
    <location>
        <begin position="137"/>
        <end position="155"/>
    </location>
</feature>
<feature type="transmembrane region" description="Helical" evidence="4">
    <location>
        <begin position="7"/>
        <end position="25"/>
    </location>
</feature>
<dbReference type="PANTHER" id="PTHR44688">
    <property type="entry name" value="DNA-BINDING TRANSCRIPTIONAL ACTIVATOR DEVR_DOSR"/>
    <property type="match status" value="1"/>
</dbReference>
<keyword evidence="3" id="KW-0804">Transcription</keyword>
<dbReference type="Gene3D" id="1.10.10.10">
    <property type="entry name" value="Winged helix-like DNA-binding domain superfamily/Winged helix DNA-binding domain"/>
    <property type="match status" value="1"/>
</dbReference>
<dbReference type="RefSeq" id="WP_349227353.1">
    <property type="nucleotide sequence ID" value="NZ_JBBNOP010000005.1"/>
</dbReference>
<protein>
    <submittedName>
        <fullName evidence="6">Helix-turn-helix transcriptional regulator</fullName>
    </submittedName>
</protein>
<keyword evidence="2" id="KW-0238">DNA-binding</keyword>
<sequence>MGFREVFISGNSFVYIVGLALFYAWNLTDIYAQPITGATSGVETIVWIPTLVSSLCNVLGYIAIAVFLFRTKRLKFIALAASFVAGACCVLAFFLSVGLPAYGEEALLAYRGISRVCAACVIVMWGSEFSALGPLRITAYTLASFLVACVAYLAVDATAGFLRVVLIALLLPASMALLFRVKRFEAAPQKPPLSNGLRSFVSQTWRVLLVFYLFGVVTWIVILNSQAKLGYGEPLGMFVALGSFLIVALLLGTSLVLRSTFSLSYIYKLVFPVVMIGVGLIIAFSFERSIGPALVSVGYTCFDLFCFVMIADASGKTSVNPIRAFGWCRAVESGVPLFALGIIFAAQSVLNIEENILIYMFVIACIVVLAASFLLEKKGIFERDHLNPDIDYPRAEVIVFARQCEKAIEDYSLSMREAEVLSLLVRGRSVPHIAERLYIARSTVKTHITRIYQKLGVDSRQEMIDVIESIEVPSPSQDAFGDHRE</sequence>
<dbReference type="PROSITE" id="PS00622">
    <property type="entry name" value="HTH_LUXR_1"/>
    <property type="match status" value="1"/>
</dbReference>